<dbReference type="Proteomes" id="UP000323000">
    <property type="component" value="Chromosome 11"/>
</dbReference>
<comment type="similarity">
    <text evidence="1 2">Belongs to the SCAR/WAVE family.</text>
</comment>
<organism evidence="4 5">
    <name type="scientific">Acer yangbiense</name>
    <dbReference type="NCBI Taxonomy" id="1000413"/>
    <lineage>
        <taxon>Eukaryota</taxon>
        <taxon>Viridiplantae</taxon>
        <taxon>Streptophyta</taxon>
        <taxon>Embryophyta</taxon>
        <taxon>Tracheophyta</taxon>
        <taxon>Spermatophyta</taxon>
        <taxon>Magnoliopsida</taxon>
        <taxon>eudicotyledons</taxon>
        <taxon>Gunneridae</taxon>
        <taxon>Pentapetalae</taxon>
        <taxon>rosids</taxon>
        <taxon>malvids</taxon>
        <taxon>Sapindales</taxon>
        <taxon>Sapindaceae</taxon>
        <taxon>Hippocastanoideae</taxon>
        <taxon>Acereae</taxon>
        <taxon>Acer</taxon>
    </lineage>
</organism>
<dbReference type="InterPro" id="IPR028288">
    <property type="entry name" value="SCAR/WAVE_fam"/>
</dbReference>
<sequence>MVVQVGHDQYSEIGLMVDLGQELVGEVKEADTLGHEAGSADGLLKGLDKKTMKTQEEVLEDDELKNSQVSEEGLKLLPMVEVVLEKGMTLGCDFYGKMKEMIEIIATRNKDTGFVLMVLGLGLGSFFGLVARFRLFLLPPSPSRFNFGDKTLSPSPNIILHPRPIRGGAPPGILPSLGGRGCNQVTTLPPFAPSSMGAPVSPLDSFAGFSTDLQVTVLNWVRLFNGFEDLKKLMVGPLTSSMSNGTPNAGSGVISAIESSSDTVRGVAAMAMEFPATDAVTSFSTLVRVPTKIRKRRRRGMPLTRYQIRNEYSMADPELYKAVDRDDPEALVEGVAMAGLVGVLR</sequence>
<comment type="function">
    <text evidence="2">Involved in regulation of actin and microtubule organization. Part of a WAVE complex that activates the Arp2/3 complex.</text>
</comment>
<proteinExistence type="inferred from homology"/>
<keyword evidence="2" id="KW-0009">Actin-binding</keyword>
<dbReference type="OrthoDB" id="1929108at2759"/>
<accession>A0A5C7H3M9</accession>
<comment type="caution">
    <text evidence="4">The sequence shown here is derived from an EMBL/GenBank/DDBJ whole genome shotgun (WGS) entry which is preliminary data.</text>
</comment>
<dbReference type="PANTHER" id="PTHR12902">
    <property type="entry name" value="WASP-1"/>
    <property type="match status" value="1"/>
</dbReference>
<protein>
    <recommendedName>
        <fullName evidence="2">Protein SCAR</fullName>
    </recommendedName>
    <alternativeName>
        <fullName evidence="2">Protein WAVE</fullName>
    </alternativeName>
</protein>
<dbReference type="GO" id="GO:0034237">
    <property type="term" value="F:protein kinase A regulatory subunit binding"/>
    <property type="evidence" value="ECO:0007669"/>
    <property type="project" value="TreeGrafter"/>
</dbReference>
<name>A0A5C7H3M9_9ROSI</name>
<evidence type="ECO:0000256" key="1">
    <source>
        <dbReference type="ARBA" id="ARBA00006993"/>
    </source>
</evidence>
<evidence type="ECO:0000313" key="5">
    <source>
        <dbReference type="Proteomes" id="UP000323000"/>
    </source>
</evidence>
<dbReference type="GO" id="GO:0071933">
    <property type="term" value="F:Arp2/3 complex binding"/>
    <property type="evidence" value="ECO:0007669"/>
    <property type="project" value="TreeGrafter"/>
</dbReference>
<dbReference type="PANTHER" id="PTHR12902:SF1">
    <property type="entry name" value="WISKOTT-ALDRICH SYNDROME PROTEIN FAMILY MEMBER"/>
    <property type="match status" value="1"/>
</dbReference>
<keyword evidence="2" id="KW-0963">Cytoplasm</keyword>
<dbReference type="GO" id="GO:0003779">
    <property type="term" value="F:actin binding"/>
    <property type="evidence" value="ECO:0007669"/>
    <property type="project" value="UniProtKB-UniRule"/>
</dbReference>
<dbReference type="AlphaFoldDB" id="A0A5C7H3M9"/>
<feature type="transmembrane region" description="Helical" evidence="3">
    <location>
        <begin position="114"/>
        <end position="137"/>
    </location>
</feature>
<keyword evidence="2" id="KW-0206">Cytoskeleton</keyword>
<gene>
    <name evidence="4" type="ORF">EZV62_023390</name>
</gene>
<dbReference type="GO" id="GO:0030036">
    <property type="term" value="P:actin cytoskeleton organization"/>
    <property type="evidence" value="ECO:0007669"/>
    <property type="project" value="UniProtKB-UniRule"/>
</dbReference>
<keyword evidence="5" id="KW-1185">Reference proteome</keyword>
<dbReference type="EMBL" id="VAHF01000011">
    <property type="protein sequence ID" value="TXG50866.1"/>
    <property type="molecule type" value="Genomic_DNA"/>
</dbReference>
<comment type="subcellular location">
    <subcellularLocation>
        <location evidence="2">Cytoplasm</location>
        <location evidence="2">Cytoskeleton</location>
    </subcellularLocation>
</comment>
<dbReference type="GO" id="GO:2000601">
    <property type="term" value="P:positive regulation of Arp2/3 complex-mediated actin nucleation"/>
    <property type="evidence" value="ECO:0007669"/>
    <property type="project" value="TreeGrafter"/>
</dbReference>
<dbReference type="GO" id="GO:0005856">
    <property type="term" value="C:cytoskeleton"/>
    <property type="evidence" value="ECO:0007669"/>
    <property type="project" value="UniProtKB-SubCell"/>
</dbReference>
<evidence type="ECO:0000313" key="4">
    <source>
        <dbReference type="EMBL" id="TXG50866.1"/>
    </source>
</evidence>
<evidence type="ECO:0000256" key="2">
    <source>
        <dbReference type="RuleBase" id="RU367034"/>
    </source>
</evidence>
<keyword evidence="3" id="KW-0472">Membrane</keyword>
<reference evidence="5" key="1">
    <citation type="journal article" date="2019" name="Gigascience">
        <title>De novo genome assembly of the endangered Acer yangbiense, a plant species with extremely small populations endemic to Yunnan Province, China.</title>
        <authorList>
            <person name="Yang J."/>
            <person name="Wariss H.M."/>
            <person name="Tao L."/>
            <person name="Zhang R."/>
            <person name="Yun Q."/>
            <person name="Hollingsworth P."/>
            <person name="Dao Z."/>
            <person name="Luo G."/>
            <person name="Guo H."/>
            <person name="Ma Y."/>
            <person name="Sun W."/>
        </authorList>
    </citation>
    <scope>NUCLEOTIDE SEQUENCE [LARGE SCALE GENOMIC DNA]</scope>
    <source>
        <strain evidence="5">cv. Malutang</strain>
    </source>
</reference>
<keyword evidence="3" id="KW-0812">Transmembrane</keyword>
<keyword evidence="3" id="KW-1133">Transmembrane helix</keyword>
<evidence type="ECO:0000256" key="3">
    <source>
        <dbReference type="SAM" id="Phobius"/>
    </source>
</evidence>